<evidence type="ECO:0000313" key="9">
    <source>
        <dbReference type="EMBL" id="QDU88826.1"/>
    </source>
</evidence>
<dbReference type="OrthoDB" id="9783154at2"/>
<keyword evidence="6" id="KW-0106">Calcium</keyword>
<dbReference type="InterPro" id="IPR050738">
    <property type="entry name" value="Sulfatase"/>
</dbReference>
<evidence type="ECO:0000256" key="4">
    <source>
        <dbReference type="ARBA" id="ARBA00022729"/>
    </source>
</evidence>
<reference evidence="9 10" key="1">
    <citation type="submission" date="2019-02" db="EMBL/GenBank/DDBJ databases">
        <title>Deep-cultivation of Planctomycetes and their phenomic and genomic characterization uncovers novel biology.</title>
        <authorList>
            <person name="Wiegand S."/>
            <person name="Jogler M."/>
            <person name="Boedeker C."/>
            <person name="Pinto D."/>
            <person name="Vollmers J."/>
            <person name="Rivas-Marin E."/>
            <person name="Kohn T."/>
            <person name="Peeters S.H."/>
            <person name="Heuer A."/>
            <person name="Rast P."/>
            <person name="Oberbeckmann S."/>
            <person name="Bunk B."/>
            <person name="Jeske O."/>
            <person name="Meyerdierks A."/>
            <person name="Storesund J.E."/>
            <person name="Kallscheuer N."/>
            <person name="Luecker S."/>
            <person name="Lage O.M."/>
            <person name="Pohl T."/>
            <person name="Merkel B.J."/>
            <person name="Hornburger P."/>
            <person name="Mueller R.-W."/>
            <person name="Bruemmer F."/>
            <person name="Labrenz M."/>
            <person name="Spormann A.M."/>
            <person name="Op den Camp H."/>
            <person name="Overmann J."/>
            <person name="Amann R."/>
            <person name="Jetten M.S.M."/>
            <person name="Mascher T."/>
            <person name="Medema M.H."/>
            <person name="Devos D.P."/>
            <person name="Kaster A.-K."/>
            <person name="Ovreas L."/>
            <person name="Rohde M."/>
            <person name="Galperin M.Y."/>
            <person name="Jogler C."/>
        </authorList>
    </citation>
    <scope>NUCLEOTIDE SEQUENCE [LARGE SCALE GENOMIC DNA]</scope>
    <source>
        <strain evidence="9 10">Pla175</strain>
    </source>
</reference>
<dbReference type="InterPro" id="IPR000917">
    <property type="entry name" value="Sulfatase_N"/>
</dbReference>
<dbReference type="PANTHER" id="PTHR42693">
    <property type="entry name" value="ARYLSULFATASE FAMILY MEMBER"/>
    <property type="match status" value="1"/>
</dbReference>
<dbReference type="EMBL" id="CP036291">
    <property type="protein sequence ID" value="QDU88826.1"/>
    <property type="molecule type" value="Genomic_DNA"/>
</dbReference>
<evidence type="ECO:0000256" key="6">
    <source>
        <dbReference type="ARBA" id="ARBA00022837"/>
    </source>
</evidence>
<gene>
    <name evidence="9" type="primary">atsA_32</name>
    <name evidence="9" type="ORF">Pla175_22100</name>
</gene>
<dbReference type="PROSITE" id="PS00018">
    <property type="entry name" value="EF_HAND_1"/>
    <property type="match status" value="1"/>
</dbReference>
<dbReference type="InterPro" id="IPR036439">
    <property type="entry name" value="Dockerin_dom_sf"/>
</dbReference>
<dbReference type="SUPFAM" id="SSF53649">
    <property type="entry name" value="Alkaline phosphatase-like"/>
    <property type="match status" value="1"/>
</dbReference>
<dbReference type="Gene3D" id="3.40.720.10">
    <property type="entry name" value="Alkaline Phosphatase, subunit A"/>
    <property type="match status" value="1"/>
</dbReference>
<dbReference type="Pfam" id="PF00884">
    <property type="entry name" value="Sulfatase"/>
    <property type="match status" value="1"/>
</dbReference>
<dbReference type="InterPro" id="IPR017850">
    <property type="entry name" value="Alkaline_phosphatase_core_sf"/>
</dbReference>
<dbReference type="Gene3D" id="3.30.1120.10">
    <property type="match status" value="1"/>
</dbReference>
<evidence type="ECO:0000313" key="10">
    <source>
        <dbReference type="Proteomes" id="UP000317429"/>
    </source>
</evidence>
<evidence type="ECO:0000256" key="5">
    <source>
        <dbReference type="ARBA" id="ARBA00022801"/>
    </source>
</evidence>
<dbReference type="Gene3D" id="1.10.1330.10">
    <property type="entry name" value="Dockerin domain"/>
    <property type="match status" value="1"/>
</dbReference>
<evidence type="ECO:0000256" key="1">
    <source>
        <dbReference type="ARBA" id="ARBA00001913"/>
    </source>
</evidence>
<dbReference type="GO" id="GO:0046872">
    <property type="term" value="F:metal ion binding"/>
    <property type="evidence" value="ECO:0007669"/>
    <property type="project" value="UniProtKB-KW"/>
</dbReference>
<keyword evidence="10" id="KW-1185">Reference proteome</keyword>
<organism evidence="9 10">
    <name type="scientific">Pirellulimonas nuda</name>
    <dbReference type="NCBI Taxonomy" id="2528009"/>
    <lineage>
        <taxon>Bacteria</taxon>
        <taxon>Pseudomonadati</taxon>
        <taxon>Planctomycetota</taxon>
        <taxon>Planctomycetia</taxon>
        <taxon>Pirellulales</taxon>
        <taxon>Lacipirellulaceae</taxon>
        <taxon>Pirellulimonas</taxon>
    </lineage>
</organism>
<feature type="domain" description="Sulfatase N-terminal" evidence="8">
    <location>
        <begin position="27"/>
        <end position="382"/>
    </location>
</feature>
<keyword evidence="3" id="KW-0479">Metal-binding</keyword>
<comment type="cofactor">
    <cofactor evidence="1">
        <name>Ca(2+)</name>
        <dbReference type="ChEBI" id="CHEBI:29108"/>
    </cofactor>
</comment>
<dbReference type="RefSeq" id="WP_145284214.1">
    <property type="nucleotide sequence ID" value="NZ_CP036291.1"/>
</dbReference>
<dbReference type="InterPro" id="IPR018247">
    <property type="entry name" value="EF_Hand_1_Ca_BS"/>
</dbReference>
<dbReference type="GO" id="GO:0000272">
    <property type="term" value="P:polysaccharide catabolic process"/>
    <property type="evidence" value="ECO:0007669"/>
    <property type="project" value="InterPro"/>
</dbReference>
<dbReference type="PANTHER" id="PTHR42693:SF42">
    <property type="entry name" value="ARYLSULFATASE G"/>
    <property type="match status" value="1"/>
</dbReference>
<keyword evidence="5 9" id="KW-0378">Hydrolase</keyword>
<evidence type="ECO:0000256" key="7">
    <source>
        <dbReference type="SAM" id="SignalP"/>
    </source>
</evidence>
<dbReference type="CDD" id="cd16144">
    <property type="entry name" value="ARS_like"/>
    <property type="match status" value="1"/>
</dbReference>
<name>A0A518DBK4_9BACT</name>
<evidence type="ECO:0000259" key="8">
    <source>
        <dbReference type="Pfam" id="PF00884"/>
    </source>
</evidence>
<dbReference type="SUPFAM" id="SSF63446">
    <property type="entry name" value="Type I dockerin domain"/>
    <property type="match status" value="1"/>
</dbReference>
<evidence type="ECO:0000256" key="2">
    <source>
        <dbReference type="ARBA" id="ARBA00008779"/>
    </source>
</evidence>
<dbReference type="GO" id="GO:0004065">
    <property type="term" value="F:arylsulfatase activity"/>
    <property type="evidence" value="ECO:0007669"/>
    <property type="project" value="UniProtKB-EC"/>
</dbReference>
<dbReference type="KEGG" id="pnd:Pla175_22100"/>
<protein>
    <submittedName>
        <fullName evidence="9">Arylsulfatase</fullName>
        <ecNumber evidence="9">3.1.6.1</ecNumber>
    </submittedName>
</protein>
<feature type="chain" id="PRO_5021750585" evidence="7">
    <location>
        <begin position="26"/>
        <end position="612"/>
    </location>
</feature>
<dbReference type="Proteomes" id="UP000317429">
    <property type="component" value="Chromosome"/>
</dbReference>
<proteinExistence type="inferred from homology"/>
<evidence type="ECO:0000256" key="3">
    <source>
        <dbReference type="ARBA" id="ARBA00022723"/>
    </source>
</evidence>
<sequence precursor="true">MPSLFCHLSLFGTLAAFLVSGHLHAKPNVVLFLVDDMGWTDWQRDAQLNPTGSLLYETPNMLRLAQQGQNLTNAYAACPVCSPTRAAITTGKTPARTRITDWISGSGVSTANLTQPNWTKNLAASETTIAEALSADGYRTGFFGKWHLGQAGNAGADPLQNGFDVNVGGGTFGNPGSNGGFFAGSDGAWAQMPGLNTPGTYPSDKYLSDALSEKAAEFIADEAEGPFFLELAHYLVHTPLQGPADLVAKYQQKISTLQSQGVNLQEHDNPTYAAMVEKMDQSLGALLDSLEDPNGDGNMSDSIRDNTLIVFASDNGGLYGAEGSPTRNLPLRDGKGSMYEGGIRTPQIVSWTGNASIAQGVISTARTSSEDLYPTFLDAAGALGSATVPQNTDIDGVSILSALEGQAYDRGFQFWHYPHVSPQDNSSALISGGSFVSAVRDDQWKLIFFYEDRHYELYNLATDLSETTNVLADNPMVALNLSQALRDYLIDVDAQMPISRATGQPVAAPNVLFALVPGDFNNSGQIDPEDWSILRQNLFSDVSNLDPQAAYALGDITQDGLINRFDFASFREAYAAAHGPNALSALDSAAVPEPGSAALIVGSTLLVLLRQL</sequence>
<feature type="signal peptide" evidence="7">
    <location>
        <begin position="1"/>
        <end position="25"/>
    </location>
</feature>
<comment type="similarity">
    <text evidence="2">Belongs to the sulfatase family.</text>
</comment>
<dbReference type="AlphaFoldDB" id="A0A518DBK4"/>
<keyword evidence="4 7" id="KW-0732">Signal</keyword>
<accession>A0A518DBK4</accession>
<dbReference type="EC" id="3.1.6.1" evidence="9"/>